<name>A0A1I6HRG0_9MICO</name>
<dbReference type="AlphaFoldDB" id="A0A1I6HRG0"/>
<feature type="transmembrane region" description="Helical" evidence="1">
    <location>
        <begin position="382"/>
        <end position="400"/>
    </location>
</feature>
<evidence type="ECO:0000256" key="1">
    <source>
        <dbReference type="SAM" id="Phobius"/>
    </source>
</evidence>
<dbReference type="EMBL" id="FOYR01000002">
    <property type="protein sequence ID" value="SFR57042.1"/>
    <property type="molecule type" value="Genomic_DNA"/>
</dbReference>
<dbReference type="Proteomes" id="UP000198877">
    <property type="component" value="Unassembled WGS sequence"/>
</dbReference>
<evidence type="ECO:0000313" key="2">
    <source>
        <dbReference type="EMBL" id="SFR57042.1"/>
    </source>
</evidence>
<protein>
    <submittedName>
        <fullName evidence="2">Uncharacterized protein</fullName>
    </submittedName>
</protein>
<feature type="transmembrane region" description="Helical" evidence="1">
    <location>
        <begin position="100"/>
        <end position="121"/>
    </location>
</feature>
<evidence type="ECO:0000313" key="3">
    <source>
        <dbReference type="Proteomes" id="UP000198877"/>
    </source>
</evidence>
<accession>A0A1I6HRG0</accession>
<feature type="transmembrane region" description="Helical" evidence="1">
    <location>
        <begin position="341"/>
        <end position="361"/>
    </location>
</feature>
<proteinExistence type="predicted"/>
<feature type="transmembrane region" description="Helical" evidence="1">
    <location>
        <begin position="126"/>
        <end position="146"/>
    </location>
</feature>
<feature type="transmembrane region" description="Helical" evidence="1">
    <location>
        <begin position="24"/>
        <end position="45"/>
    </location>
</feature>
<organism evidence="2 3">
    <name type="scientific">Microbacterium azadirachtae</name>
    <dbReference type="NCBI Taxonomy" id="582680"/>
    <lineage>
        <taxon>Bacteria</taxon>
        <taxon>Bacillati</taxon>
        <taxon>Actinomycetota</taxon>
        <taxon>Actinomycetes</taxon>
        <taxon>Micrococcales</taxon>
        <taxon>Microbacteriaceae</taxon>
        <taxon>Microbacterium</taxon>
    </lineage>
</organism>
<keyword evidence="1" id="KW-1133">Transmembrane helix</keyword>
<feature type="transmembrane region" description="Helical" evidence="1">
    <location>
        <begin position="273"/>
        <end position="293"/>
    </location>
</feature>
<feature type="transmembrane region" description="Helical" evidence="1">
    <location>
        <begin position="244"/>
        <end position="261"/>
    </location>
</feature>
<feature type="transmembrane region" description="Helical" evidence="1">
    <location>
        <begin position="152"/>
        <end position="169"/>
    </location>
</feature>
<keyword evidence="1" id="KW-0812">Transmembrane</keyword>
<feature type="transmembrane region" description="Helical" evidence="1">
    <location>
        <begin position="302"/>
        <end position="321"/>
    </location>
</feature>
<gene>
    <name evidence="2" type="ORF">SAMN04488591_2054</name>
</gene>
<reference evidence="3" key="1">
    <citation type="submission" date="2016-10" db="EMBL/GenBank/DDBJ databases">
        <authorList>
            <person name="Varghese N."/>
            <person name="Submissions S."/>
        </authorList>
    </citation>
    <scope>NUCLEOTIDE SEQUENCE [LARGE SCALE GENOMIC DNA]</scope>
    <source>
        <strain evidence="3">CL127</strain>
    </source>
</reference>
<feature type="transmembrane region" description="Helical" evidence="1">
    <location>
        <begin position="210"/>
        <end position="232"/>
    </location>
</feature>
<sequence length="462" mass="48790">MTSMPAIREQTGEDGGIRMPPRPAVVAAVAVLIGMVSAAVAWLRLPATARDTLWAEDGRDFLQGAIDAGFTETFAPYGGYLHVIPRIIAGFAAALPVESMAIAMTAGSCLVAGGCAAIVWLCARRLLLPAHAVLIAALTVLAPLAAREVLGNTANLHTLMMWTLLWLLLVTPRRPVFAVASAILAAAAALTEIQAVLLVPVALWRVRDPLRRIVACGLLLGTASQIASALLSPRRQTAFGHVEPLSYAKGLIVNAVLPFVLPQQEIGPALAGRSLLVVLGAAAVLGVLLGVLLRSASRSHRILVALLLAGAVIVYCGSVYANPEDYYDYAGHTAPQLRSIWLPRYGVLPSMLVAAAVVVAADGTVRAGRDRSGAGRTRALRARIAVAALAASLVLHVVPWDTRRSQGPAWSPQVEDARRLCAAAPPRDTVTLKQTLAWEVSVPCDRLRADPPPRKPLKEDTP</sequence>
<dbReference type="RefSeq" id="WP_175526220.1">
    <property type="nucleotide sequence ID" value="NZ_FOYR01000002.1"/>
</dbReference>
<keyword evidence="1" id="KW-0472">Membrane</keyword>
<feature type="transmembrane region" description="Helical" evidence="1">
    <location>
        <begin position="176"/>
        <end position="204"/>
    </location>
</feature>